<feature type="compositionally biased region" description="Acidic residues" evidence="1">
    <location>
        <begin position="28"/>
        <end position="60"/>
    </location>
</feature>
<evidence type="ECO:0000256" key="1">
    <source>
        <dbReference type="SAM" id="MobiDB-lite"/>
    </source>
</evidence>
<feature type="non-terminal residue" evidence="2">
    <location>
        <position position="1"/>
    </location>
</feature>
<dbReference type="Proteomes" id="UP001266305">
    <property type="component" value="Unassembled WGS sequence"/>
</dbReference>
<evidence type="ECO:0000313" key="3">
    <source>
        <dbReference type="Proteomes" id="UP001266305"/>
    </source>
</evidence>
<accession>A0ABQ9WBD5</accession>
<proteinExistence type="predicted"/>
<sequence length="60" mass="6745">AAVHGARFKGQDLKLAWNKPVTNISAVETEEVEPDEEEEESLVDDSLLQDDDEEEEDNES</sequence>
<reference evidence="2 3" key="1">
    <citation type="submission" date="2023-05" db="EMBL/GenBank/DDBJ databases">
        <title>B98-5 Cell Line De Novo Hybrid Assembly: An Optical Mapping Approach.</title>
        <authorList>
            <person name="Kananen K."/>
            <person name="Auerbach J.A."/>
            <person name="Kautto E."/>
            <person name="Blachly J.S."/>
        </authorList>
    </citation>
    <scope>NUCLEOTIDE SEQUENCE [LARGE SCALE GENOMIC DNA]</scope>
    <source>
        <strain evidence="2">B95-8</strain>
        <tissue evidence="2">Cell line</tissue>
    </source>
</reference>
<organism evidence="2 3">
    <name type="scientific">Saguinus oedipus</name>
    <name type="common">Cotton-top tamarin</name>
    <name type="synonym">Oedipomidas oedipus</name>
    <dbReference type="NCBI Taxonomy" id="9490"/>
    <lineage>
        <taxon>Eukaryota</taxon>
        <taxon>Metazoa</taxon>
        <taxon>Chordata</taxon>
        <taxon>Craniata</taxon>
        <taxon>Vertebrata</taxon>
        <taxon>Euteleostomi</taxon>
        <taxon>Mammalia</taxon>
        <taxon>Eutheria</taxon>
        <taxon>Euarchontoglires</taxon>
        <taxon>Primates</taxon>
        <taxon>Haplorrhini</taxon>
        <taxon>Platyrrhini</taxon>
        <taxon>Cebidae</taxon>
        <taxon>Callitrichinae</taxon>
        <taxon>Saguinus</taxon>
    </lineage>
</organism>
<feature type="non-terminal residue" evidence="2">
    <location>
        <position position="60"/>
    </location>
</feature>
<gene>
    <name evidence="2" type="ORF">P7K49_000338</name>
</gene>
<protein>
    <submittedName>
        <fullName evidence="2">Uncharacterized protein</fullName>
    </submittedName>
</protein>
<evidence type="ECO:0000313" key="2">
    <source>
        <dbReference type="EMBL" id="KAK2118952.1"/>
    </source>
</evidence>
<feature type="region of interest" description="Disordered" evidence="1">
    <location>
        <begin position="27"/>
        <end position="60"/>
    </location>
</feature>
<comment type="caution">
    <text evidence="2">The sequence shown here is derived from an EMBL/GenBank/DDBJ whole genome shotgun (WGS) entry which is preliminary data.</text>
</comment>
<name>A0ABQ9WBD5_SAGOE</name>
<dbReference type="EMBL" id="JASSZA010000001">
    <property type="protein sequence ID" value="KAK2118952.1"/>
    <property type="molecule type" value="Genomic_DNA"/>
</dbReference>
<keyword evidence="3" id="KW-1185">Reference proteome</keyword>